<feature type="domain" description="C2H2-type" evidence="7">
    <location>
        <begin position="324"/>
        <end position="351"/>
    </location>
</feature>
<dbReference type="InterPro" id="IPR036236">
    <property type="entry name" value="Znf_C2H2_sf"/>
</dbReference>
<dbReference type="PANTHER" id="PTHR24379">
    <property type="entry name" value="KRAB AND ZINC FINGER DOMAIN-CONTAINING"/>
    <property type="match status" value="1"/>
</dbReference>
<keyword evidence="4" id="KW-0862">Zinc</keyword>
<proteinExistence type="predicted"/>
<dbReference type="AlphaFoldDB" id="A0A8D7ZT94"/>
<dbReference type="GO" id="GO:0008270">
    <property type="term" value="F:zinc ion binding"/>
    <property type="evidence" value="ECO:0007669"/>
    <property type="project" value="UniProtKB-KW"/>
</dbReference>
<protein>
    <submittedName>
        <fullName evidence="8">Zinc finger and SCAN domain-containing protein 2</fullName>
    </submittedName>
</protein>
<keyword evidence="1" id="KW-0479">Metal-binding</keyword>
<dbReference type="Pfam" id="PF13894">
    <property type="entry name" value="zf-C2H2_4"/>
    <property type="match status" value="1"/>
</dbReference>
<dbReference type="InterPro" id="IPR013087">
    <property type="entry name" value="Znf_C2H2_type"/>
</dbReference>
<feature type="domain" description="C2H2-type" evidence="7">
    <location>
        <begin position="393"/>
        <end position="420"/>
    </location>
</feature>
<evidence type="ECO:0000256" key="1">
    <source>
        <dbReference type="ARBA" id="ARBA00022723"/>
    </source>
</evidence>
<dbReference type="SUPFAM" id="SSF57667">
    <property type="entry name" value="beta-beta-alpha zinc fingers"/>
    <property type="match status" value="3"/>
</dbReference>
<evidence type="ECO:0000256" key="2">
    <source>
        <dbReference type="ARBA" id="ARBA00022737"/>
    </source>
</evidence>
<accession>A0A8D7ZT94</accession>
<dbReference type="PANTHER" id="PTHR24379:SF121">
    <property type="entry name" value="C2H2-TYPE DOMAIN-CONTAINING PROTEIN"/>
    <property type="match status" value="1"/>
</dbReference>
<evidence type="ECO:0000256" key="3">
    <source>
        <dbReference type="ARBA" id="ARBA00022771"/>
    </source>
</evidence>
<dbReference type="EMBL" id="HBUE01002007">
    <property type="protein sequence ID" value="CAG6444031.1"/>
    <property type="molecule type" value="Transcribed_RNA"/>
</dbReference>
<dbReference type="GO" id="GO:0005634">
    <property type="term" value="C:nucleus"/>
    <property type="evidence" value="ECO:0007669"/>
    <property type="project" value="InterPro"/>
</dbReference>
<evidence type="ECO:0000256" key="6">
    <source>
        <dbReference type="SAM" id="MobiDB-lite"/>
    </source>
</evidence>
<sequence length="465" mass="53209">MPSCAVPTCAGENGELVPFPQHSTLKIRWIRAIVAGTGLDLPARHLGRVCSWHFSDKSSGYAEPVRFQHQTGTIVTVSSCRFCQRFDDHAEMVSRDRLLKNEDLAFVVRDVLKVTFSDDDLLVDICKRCNARLNSLAQWINECGKKETEYRAFEVAAKGSTTRIKNDTRIGEIQPMVDVEIDTESTVDPLMVASDEAYEGEIIEEEIIMPEPMMLKVEEDEQEPVNEPIEITLQTSNHPAKRGRPKSDPPTEPPAQKLKFRDVLSRKCYICNTLLETHEDMAAHLTTDHTDRSTFHCTDCNQSFKVVTAFNRHLGFHDQEHRPLKCHFCPMGFKDAYSLQRHENRHHGTDHQIKKKQPPQERKFQCASCEKTFRTNYDLVDHDRFVHQKLPGATCKLCGKHFRNRASLRKHHLVHTGDKPYDCEHCEAAFKSTWHLINHVARFHGGPEGEKATGEDSQEEEEDTL</sequence>
<feature type="domain" description="C2H2-type" evidence="7">
    <location>
        <begin position="421"/>
        <end position="449"/>
    </location>
</feature>
<reference evidence="8" key="1">
    <citation type="submission" date="2021-05" db="EMBL/GenBank/DDBJ databases">
        <authorList>
            <person name="Alioto T."/>
            <person name="Alioto T."/>
            <person name="Gomez Garrido J."/>
        </authorList>
    </citation>
    <scope>NUCLEOTIDE SEQUENCE</scope>
</reference>
<dbReference type="InterPro" id="IPR012934">
    <property type="entry name" value="Znf_AD"/>
</dbReference>
<name>A0A8D7ZT94_CULPI</name>
<organism evidence="8">
    <name type="scientific">Culex pipiens</name>
    <name type="common">House mosquito</name>
    <dbReference type="NCBI Taxonomy" id="7175"/>
    <lineage>
        <taxon>Eukaryota</taxon>
        <taxon>Metazoa</taxon>
        <taxon>Ecdysozoa</taxon>
        <taxon>Arthropoda</taxon>
        <taxon>Hexapoda</taxon>
        <taxon>Insecta</taxon>
        <taxon>Pterygota</taxon>
        <taxon>Neoptera</taxon>
        <taxon>Endopterygota</taxon>
        <taxon>Diptera</taxon>
        <taxon>Nematocera</taxon>
        <taxon>Culicoidea</taxon>
        <taxon>Culicidae</taxon>
        <taxon>Culicinae</taxon>
        <taxon>Culicini</taxon>
        <taxon>Culex</taxon>
        <taxon>Culex</taxon>
    </lineage>
</organism>
<dbReference type="Pfam" id="PF00096">
    <property type="entry name" value="zf-C2H2"/>
    <property type="match status" value="1"/>
</dbReference>
<keyword evidence="3 5" id="KW-0863">Zinc-finger</keyword>
<dbReference type="Gene3D" id="3.30.160.60">
    <property type="entry name" value="Classic Zinc Finger"/>
    <property type="match status" value="4"/>
</dbReference>
<feature type="domain" description="C2H2-type" evidence="7">
    <location>
        <begin position="295"/>
        <end position="322"/>
    </location>
</feature>
<feature type="domain" description="C2H2-type" evidence="7">
    <location>
        <begin position="364"/>
        <end position="387"/>
    </location>
</feature>
<feature type="region of interest" description="Disordered" evidence="6">
    <location>
        <begin position="231"/>
        <end position="256"/>
    </location>
</feature>
<dbReference type="PROSITE" id="PS00028">
    <property type="entry name" value="ZINC_FINGER_C2H2_1"/>
    <property type="match status" value="4"/>
</dbReference>
<dbReference type="EMBL" id="HBUE01215812">
    <property type="protein sequence ID" value="CAG6536896.1"/>
    <property type="molecule type" value="Transcribed_RNA"/>
</dbReference>
<feature type="compositionally biased region" description="Acidic residues" evidence="6">
    <location>
        <begin position="456"/>
        <end position="465"/>
    </location>
</feature>
<feature type="compositionally biased region" description="Basic and acidic residues" evidence="6">
    <location>
        <begin position="445"/>
        <end position="454"/>
    </location>
</feature>
<dbReference type="PROSITE" id="PS50157">
    <property type="entry name" value="ZINC_FINGER_C2H2_2"/>
    <property type="match status" value="5"/>
</dbReference>
<evidence type="ECO:0000256" key="4">
    <source>
        <dbReference type="ARBA" id="ARBA00022833"/>
    </source>
</evidence>
<dbReference type="EMBL" id="HBUE01322376">
    <property type="protein sequence ID" value="CAG6588896.1"/>
    <property type="molecule type" value="Transcribed_RNA"/>
</dbReference>
<dbReference type="SMART" id="SM00355">
    <property type="entry name" value="ZnF_C2H2"/>
    <property type="match status" value="6"/>
</dbReference>
<evidence type="ECO:0000256" key="5">
    <source>
        <dbReference type="PROSITE-ProRule" id="PRU00042"/>
    </source>
</evidence>
<keyword evidence="2" id="KW-0677">Repeat</keyword>
<feature type="region of interest" description="Disordered" evidence="6">
    <location>
        <begin position="445"/>
        <end position="465"/>
    </location>
</feature>
<evidence type="ECO:0000313" key="8">
    <source>
        <dbReference type="EMBL" id="CAG6444031.1"/>
    </source>
</evidence>
<dbReference type="SMART" id="SM00868">
    <property type="entry name" value="zf-AD"/>
    <property type="match status" value="1"/>
</dbReference>
<evidence type="ECO:0000259" key="7">
    <source>
        <dbReference type="PROSITE" id="PS50157"/>
    </source>
</evidence>